<dbReference type="PANTHER" id="PTHR43278">
    <property type="entry name" value="NAD(P)H-DEPENDENT FMN-CONTAINING OXIDOREDUCTASE YWQN-RELATED"/>
    <property type="match status" value="1"/>
</dbReference>
<organism evidence="5 6">
    <name type="scientific">Clostridium aciditolerans</name>
    <dbReference type="NCBI Taxonomy" id="339861"/>
    <lineage>
        <taxon>Bacteria</taxon>
        <taxon>Bacillati</taxon>
        <taxon>Bacillota</taxon>
        <taxon>Clostridia</taxon>
        <taxon>Eubacteriales</taxon>
        <taxon>Clostridiaceae</taxon>
        <taxon>Clostridium</taxon>
    </lineage>
</organism>
<evidence type="ECO:0000313" key="5">
    <source>
        <dbReference type="EMBL" id="MBI6875576.1"/>
    </source>
</evidence>
<evidence type="ECO:0000256" key="2">
    <source>
        <dbReference type="ARBA" id="ARBA00022643"/>
    </source>
</evidence>
<dbReference type="InterPro" id="IPR005025">
    <property type="entry name" value="FMN_Rdtase-like_dom"/>
</dbReference>
<dbReference type="SUPFAM" id="SSF52218">
    <property type="entry name" value="Flavoproteins"/>
    <property type="match status" value="2"/>
</dbReference>
<gene>
    <name evidence="5" type="ORF">I6U51_23160</name>
</gene>
<dbReference type="InterPro" id="IPR051796">
    <property type="entry name" value="ISF_SsuE-like"/>
</dbReference>
<keyword evidence="3" id="KW-0175">Coiled coil</keyword>
<keyword evidence="1" id="KW-0285">Flavoprotein</keyword>
<protein>
    <submittedName>
        <fullName evidence="5">NAD(P)H-dependent oxidoreductase</fullName>
    </submittedName>
</protein>
<dbReference type="AlphaFoldDB" id="A0A934I5Z3"/>
<reference evidence="5" key="1">
    <citation type="submission" date="2020-12" db="EMBL/GenBank/DDBJ databases">
        <title>Clostridium thailandense sp. nov., a novel acetogenic bacterium isolated from peat land soil in Thailand.</title>
        <authorList>
            <person name="Chaikitkaew S."/>
            <person name="Birkeland N.K."/>
        </authorList>
    </citation>
    <scope>NUCLEOTIDE SEQUENCE</scope>
    <source>
        <strain evidence="5">DSM 17425</strain>
    </source>
</reference>
<keyword evidence="2" id="KW-0288">FMN</keyword>
<keyword evidence="6" id="KW-1185">Reference proteome</keyword>
<proteinExistence type="predicted"/>
<dbReference type="GO" id="GO:0016491">
    <property type="term" value="F:oxidoreductase activity"/>
    <property type="evidence" value="ECO:0007669"/>
    <property type="project" value="InterPro"/>
</dbReference>
<evidence type="ECO:0000259" key="4">
    <source>
        <dbReference type="Pfam" id="PF03358"/>
    </source>
</evidence>
<dbReference type="Gene3D" id="3.40.50.360">
    <property type="match status" value="2"/>
</dbReference>
<accession>A0A934I5Z3</accession>
<evidence type="ECO:0000256" key="1">
    <source>
        <dbReference type="ARBA" id="ARBA00022630"/>
    </source>
</evidence>
<name>A0A934I5Z3_9CLOT</name>
<evidence type="ECO:0000256" key="3">
    <source>
        <dbReference type="SAM" id="Coils"/>
    </source>
</evidence>
<sequence length="462" mass="54369">MKIIILNGSPKSEKSVTLQSMKYLEQNYKSHEFEYIHVIKEIKKYEENVEELESLCRKVREADAIIWSFPLYHALVPSYYKRLIELIFENNLEDYFLEKYTSVFSTSIHYADIHAHNYIRAICEDLGMNYIEYLSHDMNDLIKEKRRKELKLFFENLQTYVNEGLTTNNLFRALSKSTFKYKSGETDKFIATTKKIIIITDAEEEDSNLKEMINKYKSYIKGSVEVLNLHDVDIKGPCLGCCKCAAENICAYHDKDGYRKFLDYVIDNADIVIFAGTIKDRYLSSRFKLYYDRSFCYTHIPFLRGKQIGYMISGKLSEHQNLRQILELYTGEDRNLIGFVTDESEDSDIIDKQIYTFAKMSISYCERNYFKPETFLAVASRKLFTDAIEGELGAIFAADYKYYKENGMMDKTSLRQKLQGKVMRYFMGKERFRKEVQKNTIDYMITSHKKVLEKDKVKGNVK</sequence>
<dbReference type="EMBL" id="JAEEGB010000045">
    <property type="protein sequence ID" value="MBI6875576.1"/>
    <property type="molecule type" value="Genomic_DNA"/>
</dbReference>
<comment type="caution">
    <text evidence="5">The sequence shown here is derived from an EMBL/GenBank/DDBJ whole genome shotgun (WGS) entry which is preliminary data.</text>
</comment>
<dbReference type="InterPro" id="IPR029039">
    <property type="entry name" value="Flavoprotein-like_sf"/>
</dbReference>
<feature type="coiled-coil region" evidence="3">
    <location>
        <begin position="35"/>
        <end position="62"/>
    </location>
</feature>
<dbReference type="PANTHER" id="PTHR43278:SF4">
    <property type="entry name" value="NAD(P)H-DEPENDENT FMN-CONTAINING OXIDOREDUCTASE YWQN-RELATED"/>
    <property type="match status" value="1"/>
</dbReference>
<dbReference type="Proteomes" id="UP000622687">
    <property type="component" value="Unassembled WGS sequence"/>
</dbReference>
<feature type="domain" description="NADPH-dependent FMN reductase-like" evidence="4">
    <location>
        <begin position="1"/>
        <end position="131"/>
    </location>
</feature>
<evidence type="ECO:0000313" key="6">
    <source>
        <dbReference type="Proteomes" id="UP000622687"/>
    </source>
</evidence>
<dbReference type="Pfam" id="PF03358">
    <property type="entry name" value="FMN_red"/>
    <property type="match status" value="1"/>
</dbReference>